<accession>A0A839XV34</accession>
<dbReference type="Proteomes" id="UP000564573">
    <property type="component" value="Unassembled WGS sequence"/>
</dbReference>
<evidence type="ECO:0000313" key="2">
    <source>
        <dbReference type="Proteomes" id="UP000564573"/>
    </source>
</evidence>
<organism evidence="1 2">
    <name type="scientific">Prauserella sediminis</name>
    <dbReference type="NCBI Taxonomy" id="577680"/>
    <lineage>
        <taxon>Bacteria</taxon>
        <taxon>Bacillati</taxon>
        <taxon>Actinomycetota</taxon>
        <taxon>Actinomycetes</taxon>
        <taxon>Pseudonocardiales</taxon>
        <taxon>Pseudonocardiaceae</taxon>
        <taxon>Prauserella</taxon>
        <taxon>Prauserella salsuginis group</taxon>
    </lineage>
</organism>
<proteinExistence type="predicted"/>
<sequence length="165" mass="17633">MACDDLILPLLEELRTCAASQFGRCRRPVCRFDLYFSDHPAPADGCDCTCEPDGQGVAWIRLVAIEPDPSPVPSPCAGGSTTAVVEIGVHRCAPTTENPDQPWVPGMYDDVHALRRTPLCCTALEDTRWQVQTVQPIGPSGGCVGAAIQLGIRLIDCGCPEEAAL</sequence>
<comment type="caution">
    <text evidence="1">The sequence shown here is derived from an EMBL/GenBank/DDBJ whole genome shotgun (WGS) entry which is preliminary data.</text>
</comment>
<reference evidence="1 2" key="1">
    <citation type="submission" date="2020-08" db="EMBL/GenBank/DDBJ databases">
        <title>Sequencing the genomes of 1000 actinobacteria strains.</title>
        <authorList>
            <person name="Klenk H.-P."/>
        </authorList>
    </citation>
    <scope>NUCLEOTIDE SEQUENCE [LARGE SCALE GENOMIC DNA]</scope>
    <source>
        <strain evidence="1 2">DSM 45267</strain>
    </source>
</reference>
<dbReference type="RefSeq" id="WP_183787109.1">
    <property type="nucleotide sequence ID" value="NZ_JACIBS010000009.1"/>
</dbReference>
<dbReference type="AlphaFoldDB" id="A0A839XV34"/>
<name>A0A839XV34_9PSEU</name>
<dbReference type="EMBL" id="JACIBS010000009">
    <property type="protein sequence ID" value="MBB3665909.1"/>
    <property type="molecule type" value="Genomic_DNA"/>
</dbReference>
<protein>
    <submittedName>
        <fullName evidence="1">Uncharacterized protein</fullName>
    </submittedName>
</protein>
<gene>
    <name evidence="1" type="ORF">FB384_004868</name>
</gene>
<keyword evidence="2" id="KW-1185">Reference proteome</keyword>
<evidence type="ECO:0000313" key="1">
    <source>
        <dbReference type="EMBL" id="MBB3665909.1"/>
    </source>
</evidence>